<proteinExistence type="predicted"/>
<sequence length="187" mass="20600">MNDKRMNNINVLLLFLLFVLTLVSQGHAQYQLGKEKVTDIHFYYQENLKADPPTAVLVAKPEDTKVNATTFLPYGADEVCSEIEYDAGATYVLDTPLTAEQDPNSEVVGQAQGLAASAGQNQSLIVFAVDYIFTSGKFKDSSVKLAIVGGRGKFRMASGYAIVRTIYRNITSAVVIVEYNVTVFHYE</sequence>
<comment type="caution">
    <text evidence="1">The sequence shown here is derived from an EMBL/GenBank/DDBJ whole genome shotgun (WGS) entry which is preliminary data.</text>
</comment>
<name>A0ACB7UUF6_DIOAL</name>
<gene>
    <name evidence="1" type="ORF">IHE45_14G113700</name>
</gene>
<organism evidence="1 2">
    <name type="scientific">Dioscorea alata</name>
    <name type="common">Purple yam</name>
    <dbReference type="NCBI Taxonomy" id="55571"/>
    <lineage>
        <taxon>Eukaryota</taxon>
        <taxon>Viridiplantae</taxon>
        <taxon>Streptophyta</taxon>
        <taxon>Embryophyta</taxon>
        <taxon>Tracheophyta</taxon>
        <taxon>Spermatophyta</taxon>
        <taxon>Magnoliopsida</taxon>
        <taxon>Liliopsida</taxon>
        <taxon>Dioscoreales</taxon>
        <taxon>Dioscoreaceae</taxon>
        <taxon>Dioscorea</taxon>
    </lineage>
</organism>
<protein>
    <submittedName>
        <fullName evidence="1">Dirigent protein</fullName>
    </submittedName>
</protein>
<accession>A0ACB7UUF6</accession>
<keyword evidence="2" id="KW-1185">Reference proteome</keyword>
<evidence type="ECO:0000313" key="1">
    <source>
        <dbReference type="EMBL" id="KAH7664319.1"/>
    </source>
</evidence>
<dbReference type="EMBL" id="CM037024">
    <property type="protein sequence ID" value="KAH7664319.1"/>
    <property type="molecule type" value="Genomic_DNA"/>
</dbReference>
<evidence type="ECO:0000313" key="2">
    <source>
        <dbReference type="Proteomes" id="UP000827976"/>
    </source>
</evidence>
<reference evidence="2" key="1">
    <citation type="journal article" date="2022" name="Nat. Commun.">
        <title>Chromosome evolution and the genetic basis of agronomically important traits in greater yam.</title>
        <authorList>
            <person name="Bredeson J.V."/>
            <person name="Lyons J.B."/>
            <person name="Oniyinde I.O."/>
            <person name="Okereke N.R."/>
            <person name="Kolade O."/>
            <person name="Nnabue I."/>
            <person name="Nwadili C.O."/>
            <person name="Hribova E."/>
            <person name="Parker M."/>
            <person name="Nwogha J."/>
            <person name="Shu S."/>
            <person name="Carlson J."/>
            <person name="Kariba R."/>
            <person name="Muthemba S."/>
            <person name="Knop K."/>
            <person name="Barton G.J."/>
            <person name="Sherwood A.V."/>
            <person name="Lopez-Montes A."/>
            <person name="Asiedu R."/>
            <person name="Jamnadass R."/>
            <person name="Muchugi A."/>
            <person name="Goodstein D."/>
            <person name="Egesi C.N."/>
            <person name="Featherston J."/>
            <person name="Asfaw A."/>
            <person name="Simpson G.G."/>
            <person name="Dolezel J."/>
            <person name="Hendre P.S."/>
            <person name="Van Deynze A."/>
            <person name="Kumar P.L."/>
            <person name="Obidiegwu J.E."/>
            <person name="Bhattacharjee R."/>
            <person name="Rokhsar D.S."/>
        </authorList>
    </citation>
    <scope>NUCLEOTIDE SEQUENCE [LARGE SCALE GENOMIC DNA]</scope>
    <source>
        <strain evidence="2">cv. TDa95/00328</strain>
    </source>
</reference>
<dbReference type="Proteomes" id="UP000827976">
    <property type="component" value="Chromosome 14"/>
</dbReference>